<keyword evidence="12" id="KW-1185">Reference proteome</keyword>
<name>A0A8S1C0Q3_9INSE</name>
<dbReference type="Proteomes" id="UP000494165">
    <property type="component" value="Unassembled WGS sequence"/>
</dbReference>
<dbReference type="SUPFAM" id="SSF54427">
    <property type="entry name" value="NTF2-like"/>
    <property type="match status" value="1"/>
</dbReference>
<keyword evidence="5" id="KW-0687">Ribonucleoprotein</keyword>
<dbReference type="EMBL" id="CADEPI010000009">
    <property type="protein sequence ID" value="CAB3362590.1"/>
    <property type="molecule type" value="Genomic_DNA"/>
</dbReference>
<dbReference type="InterPro" id="IPR032710">
    <property type="entry name" value="NTF2-like_dom_sf"/>
</dbReference>
<evidence type="ECO:0000256" key="4">
    <source>
        <dbReference type="ARBA" id="ARBA00023128"/>
    </source>
</evidence>
<proteinExistence type="inferred from homology"/>
<comment type="similarity">
    <text evidence="6">Belongs to the mitochondrion-specific ribosomal protein mL45 family.</text>
</comment>
<dbReference type="Gene3D" id="3.10.450.240">
    <property type="match status" value="1"/>
</dbReference>
<evidence type="ECO:0000256" key="1">
    <source>
        <dbReference type="ARBA" id="ARBA00004173"/>
    </source>
</evidence>
<keyword evidence="4" id="KW-0496">Mitochondrion</keyword>
<keyword evidence="2" id="KW-0809">Transit peptide</keyword>
<dbReference type="SMART" id="SM00978">
    <property type="entry name" value="Tim44"/>
    <property type="match status" value="1"/>
</dbReference>
<dbReference type="PANTHER" id="PTHR28554:SF1">
    <property type="entry name" value="LARGE RIBOSOMAL SUBUNIT PROTEIN ML45"/>
    <property type="match status" value="1"/>
</dbReference>
<evidence type="ECO:0000256" key="5">
    <source>
        <dbReference type="ARBA" id="ARBA00023274"/>
    </source>
</evidence>
<keyword evidence="3" id="KW-0689">Ribosomal protein</keyword>
<feature type="compositionally biased region" description="Basic and acidic residues" evidence="9">
    <location>
        <begin position="70"/>
        <end position="90"/>
    </location>
</feature>
<gene>
    <name evidence="11" type="ORF">CLODIP_2_CD14305</name>
</gene>
<feature type="domain" description="Tim44-like" evidence="10">
    <location>
        <begin position="144"/>
        <end position="294"/>
    </location>
</feature>
<feature type="region of interest" description="Disordered" evidence="9">
    <location>
        <begin position="304"/>
        <end position="341"/>
    </location>
</feature>
<evidence type="ECO:0000256" key="6">
    <source>
        <dbReference type="ARBA" id="ARBA00038073"/>
    </source>
</evidence>
<dbReference type="PANTHER" id="PTHR28554">
    <property type="entry name" value="39S RIBOSOMAL PROTEIN L45, MITOCHONDRIAL"/>
    <property type="match status" value="1"/>
</dbReference>
<evidence type="ECO:0000256" key="9">
    <source>
        <dbReference type="SAM" id="MobiDB-lite"/>
    </source>
</evidence>
<dbReference type="FunFam" id="3.10.450.240:FF:000003">
    <property type="entry name" value="39S ribosomal protein L45, mitochondrial"/>
    <property type="match status" value="1"/>
</dbReference>
<feature type="region of interest" description="Disordered" evidence="9">
    <location>
        <begin position="70"/>
        <end position="97"/>
    </location>
</feature>
<evidence type="ECO:0000259" key="10">
    <source>
        <dbReference type="SMART" id="SM00978"/>
    </source>
</evidence>
<evidence type="ECO:0000256" key="8">
    <source>
        <dbReference type="ARBA" id="ARBA00043031"/>
    </source>
</evidence>
<dbReference type="GO" id="GO:0005840">
    <property type="term" value="C:ribosome"/>
    <property type="evidence" value="ECO:0007669"/>
    <property type="project" value="UniProtKB-KW"/>
</dbReference>
<evidence type="ECO:0000256" key="3">
    <source>
        <dbReference type="ARBA" id="ARBA00022980"/>
    </source>
</evidence>
<dbReference type="AlphaFoldDB" id="A0A8S1C0Q3"/>
<dbReference type="GO" id="GO:1990904">
    <property type="term" value="C:ribonucleoprotein complex"/>
    <property type="evidence" value="ECO:0007669"/>
    <property type="project" value="UniProtKB-KW"/>
</dbReference>
<evidence type="ECO:0000256" key="2">
    <source>
        <dbReference type="ARBA" id="ARBA00022946"/>
    </source>
</evidence>
<organism evidence="11 12">
    <name type="scientific">Cloeon dipterum</name>
    <dbReference type="NCBI Taxonomy" id="197152"/>
    <lineage>
        <taxon>Eukaryota</taxon>
        <taxon>Metazoa</taxon>
        <taxon>Ecdysozoa</taxon>
        <taxon>Arthropoda</taxon>
        <taxon>Hexapoda</taxon>
        <taxon>Insecta</taxon>
        <taxon>Pterygota</taxon>
        <taxon>Palaeoptera</taxon>
        <taxon>Ephemeroptera</taxon>
        <taxon>Pisciforma</taxon>
        <taxon>Baetidae</taxon>
        <taxon>Cloeon</taxon>
    </lineage>
</organism>
<evidence type="ECO:0000313" key="11">
    <source>
        <dbReference type="EMBL" id="CAB3362590.1"/>
    </source>
</evidence>
<reference evidence="11 12" key="1">
    <citation type="submission" date="2020-04" db="EMBL/GenBank/DDBJ databases">
        <authorList>
            <person name="Alioto T."/>
            <person name="Alioto T."/>
            <person name="Gomez Garrido J."/>
        </authorList>
    </citation>
    <scope>NUCLEOTIDE SEQUENCE [LARGE SCALE GENOMIC DNA]</scope>
</reference>
<dbReference type="InterPro" id="IPR007379">
    <property type="entry name" value="Tim44-like_dom"/>
</dbReference>
<accession>A0A8S1C0Q3</accession>
<comment type="caution">
    <text evidence="11">The sequence shown here is derived from an EMBL/GenBank/DDBJ whole genome shotgun (WGS) entry which is preliminary data.</text>
</comment>
<evidence type="ECO:0000313" key="12">
    <source>
        <dbReference type="Proteomes" id="UP000494165"/>
    </source>
</evidence>
<protein>
    <recommendedName>
        <fullName evidence="7">Large ribosomal subunit protein mL45</fullName>
    </recommendedName>
    <alternativeName>
        <fullName evidence="8">39S ribosomal protein L45, mitochondrial</fullName>
    </alternativeName>
</protein>
<sequence>MLSRTVMGFCKYGNPLYKNLTPNMCVLIPAVVSSNVQQQQIRTTINKHYNPQFRKHRGAKIIKIDLPDLTKEKDDEMSPERMRSKMKEKGLQPPRPWNERNFYISNSGGVFEPYVPPEGDGKLSAVTVKGAKQKLEFVEKKGKSMMAVRKIKSYDDDFTLKDFVQDATEIYKNAHEALMNFRTDKEKLEEFVTEKAYVEMTENAKYKTVSWKFHQSLSPPKVVHARTNSVVSKDNLFAQVTVRFHTQQSLCIYDRFGRKIYGDENLVKDVLEYVVFEKHITEQYGSWRVHHKIIPDWMPASEPIPRTFRKPEPLPDLPDQPEDEDKSSDSSSKPDVAIATA</sequence>
<evidence type="ECO:0000256" key="7">
    <source>
        <dbReference type="ARBA" id="ARBA00039448"/>
    </source>
</evidence>
<dbReference type="Pfam" id="PF04280">
    <property type="entry name" value="Tim44"/>
    <property type="match status" value="1"/>
</dbReference>
<comment type="subcellular location">
    <subcellularLocation>
        <location evidence="1">Mitochondrion</location>
    </subcellularLocation>
</comment>
<dbReference type="GO" id="GO:0005739">
    <property type="term" value="C:mitochondrion"/>
    <property type="evidence" value="ECO:0007669"/>
    <property type="project" value="UniProtKB-SubCell"/>
</dbReference>
<dbReference type="InterPro" id="IPR051975">
    <property type="entry name" value="mtLSU_mL45"/>
</dbReference>
<dbReference type="OrthoDB" id="19619at2759"/>